<accession>A0AAD9U0S5</accession>
<sequence>MMHALWGCSCSLKNIRLGTSFLKGKGGDDRVQFIDFMISCHSILLEKEMEVLYVLLWKVWNRRNNFVHGSSALCPDTDFFWSGCMVLLRITMMQIRKKLDHLVVETLCRTIGDVEQYKVNTDAAISNDVMKMGFGIIIRDSNGAVMASSVQSLNVRFPPQMAEAMAIFRGLQFAAETGLVPCVMESDAQVVINLLNSVLAPLSDVGLIIQDIFSFCEKYFSCSFNFVPRHGNMVAHCLAKLGLSSSVDDFWMEDCPPSVIPEVLRDCSHLD</sequence>
<gene>
    <name evidence="2" type="ORF">Ddye_020995</name>
</gene>
<dbReference type="PANTHER" id="PTHR47074:SF11">
    <property type="entry name" value="REVERSE TRANSCRIPTASE-LIKE PROTEIN"/>
    <property type="match status" value="1"/>
</dbReference>
<dbReference type="CDD" id="cd06222">
    <property type="entry name" value="RNase_H_like"/>
    <property type="match status" value="1"/>
</dbReference>
<dbReference type="EMBL" id="JANJYI010000006">
    <property type="protein sequence ID" value="KAK2645800.1"/>
    <property type="molecule type" value="Genomic_DNA"/>
</dbReference>
<evidence type="ECO:0000313" key="3">
    <source>
        <dbReference type="Proteomes" id="UP001280121"/>
    </source>
</evidence>
<dbReference type="Pfam" id="PF13456">
    <property type="entry name" value="RVT_3"/>
    <property type="match status" value="1"/>
</dbReference>
<dbReference type="InterPro" id="IPR036397">
    <property type="entry name" value="RNaseH_sf"/>
</dbReference>
<feature type="domain" description="RNase H type-1" evidence="1">
    <location>
        <begin position="120"/>
        <end position="241"/>
    </location>
</feature>
<dbReference type="InterPro" id="IPR002156">
    <property type="entry name" value="RNaseH_domain"/>
</dbReference>
<dbReference type="AlphaFoldDB" id="A0AAD9U0S5"/>
<dbReference type="PANTHER" id="PTHR47074">
    <property type="entry name" value="BNAC02G40300D PROTEIN"/>
    <property type="match status" value="1"/>
</dbReference>
<dbReference type="SUPFAM" id="SSF53098">
    <property type="entry name" value="Ribonuclease H-like"/>
    <property type="match status" value="1"/>
</dbReference>
<dbReference type="GO" id="GO:0004523">
    <property type="term" value="F:RNA-DNA hybrid ribonuclease activity"/>
    <property type="evidence" value="ECO:0007669"/>
    <property type="project" value="InterPro"/>
</dbReference>
<dbReference type="InterPro" id="IPR012337">
    <property type="entry name" value="RNaseH-like_sf"/>
</dbReference>
<organism evidence="2 3">
    <name type="scientific">Dipteronia dyeriana</name>
    <dbReference type="NCBI Taxonomy" id="168575"/>
    <lineage>
        <taxon>Eukaryota</taxon>
        <taxon>Viridiplantae</taxon>
        <taxon>Streptophyta</taxon>
        <taxon>Embryophyta</taxon>
        <taxon>Tracheophyta</taxon>
        <taxon>Spermatophyta</taxon>
        <taxon>Magnoliopsida</taxon>
        <taxon>eudicotyledons</taxon>
        <taxon>Gunneridae</taxon>
        <taxon>Pentapetalae</taxon>
        <taxon>rosids</taxon>
        <taxon>malvids</taxon>
        <taxon>Sapindales</taxon>
        <taxon>Sapindaceae</taxon>
        <taxon>Hippocastanoideae</taxon>
        <taxon>Acereae</taxon>
        <taxon>Dipteronia</taxon>
    </lineage>
</organism>
<name>A0AAD9U0S5_9ROSI</name>
<proteinExistence type="predicted"/>
<dbReference type="GO" id="GO:0003676">
    <property type="term" value="F:nucleic acid binding"/>
    <property type="evidence" value="ECO:0007669"/>
    <property type="project" value="InterPro"/>
</dbReference>
<keyword evidence="3" id="KW-1185">Reference proteome</keyword>
<dbReference type="InterPro" id="IPR044730">
    <property type="entry name" value="RNase_H-like_dom_plant"/>
</dbReference>
<protein>
    <recommendedName>
        <fullName evidence="1">RNase H type-1 domain-containing protein</fullName>
    </recommendedName>
</protein>
<evidence type="ECO:0000313" key="2">
    <source>
        <dbReference type="EMBL" id="KAK2645800.1"/>
    </source>
</evidence>
<evidence type="ECO:0000259" key="1">
    <source>
        <dbReference type="Pfam" id="PF13456"/>
    </source>
</evidence>
<dbReference type="InterPro" id="IPR052929">
    <property type="entry name" value="RNase_H-like_EbsB-rel"/>
</dbReference>
<comment type="caution">
    <text evidence="2">The sequence shown here is derived from an EMBL/GenBank/DDBJ whole genome shotgun (WGS) entry which is preliminary data.</text>
</comment>
<dbReference type="Gene3D" id="3.30.420.10">
    <property type="entry name" value="Ribonuclease H-like superfamily/Ribonuclease H"/>
    <property type="match status" value="1"/>
</dbReference>
<dbReference type="Proteomes" id="UP001280121">
    <property type="component" value="Unassembled WGS sequence"/>
</dbReference>
<reference evidence="2" key="1">
    <citation type="journal article" date="2023" name="Plant J.">
        <title>Genome sequences and population genomics provide insights into the demographic history, inbreeding, and mutation load of two 'living fossil' tree species of Dipteronia.</title>
        <authorList>
            <person name="Feng Y."/>
            <person name="Comes H.P."/>
            <person name="Chen J."/>
            <person name="Zhu S."/>
            <person name="Lu R."/>
            <person name="Zhang X."/>
            <person name="Li P."/>
            <person name="Qiu J."/>
            <person name="Olsen K.M."/>
            <person name="Qiu Y."/>
        </authorList>
    </citation>
    <scope>NUCLEOTIDE SEQUENCE</scope>
    <source>
        <strain evidence="2">KIB01</strain>
    </source>
</reference>